<dbReference type="EMBL" id="KV417487">
    <property type="protein sequence ID" value="KZP32090.1"/>
    <property type="molecule type" value="Genomic_DNA"/>
</dbReference>
<feature type="transmembrane region" description="Helical" evidence="1">
    <location>
        <begin position="12"/>
        <end position="37"/>
    </location>
</feature>
<protein>
    <submittedName>
        <fullName evidence="2">Uncharacterized protein</fullName>
    </submittedName>
</protein>
<name>A0A166UVY7_9AGAM</name>
<dbReference type="AlphaFoldDB" id="A0A166UVY7"/>
<gene>
    <name evidence="2" type="ORF">FIBSPDRAFT_882934</name>
</gene>
<keyword evidence="1" id="KW-1133">Transmembrane helix</keyword>
<reference evidence="2 3" key="1">
    <citation type="journal article" date="2016" name="Mol. Biol. Evol.">
        <title>Comparative Genomics of Early-Diverging Mushroom-Forming Fungi Provides Insights into the Origins of Lignocellulose Decay Capabilities.</title>
        <authorList>
            <person name="Nagy L.G."/>
            <person name="Riley R."/>
            <person name="Tritt A."/>
            <person name="Adam C."/>
            <person name="Daum C."/>
            <person name="Floudas D."/>
            <person name="Sun H."/>
            <person name="Yadav J.S."/>
            <person name="Pangilinan J."/>
            <person name="Larsson K.H."/>
            <person name="Matsuura K."/>
            <person name="Barry K."/>
            <person name="Labutti K."/>
            <person name="Kuo R."/>
            <person name="Ohm R.A."/>
            <person name="Bhattacharya S.S."/>
            <person name="Shirouzu T."/>
            <person name="Yoshinaga Y."/>
            <person name="Martin F.M."/>
            <person name="Grigoriev I.V."/>
            <person name="Hibbett D.S."/>
        </authorList>
    </citation>
    <scope>NUCLEOTIDE SEQUENCE [LARGE SCALE GENOMIC DNA]</scope>
    <source>
        <strain evidence="2 3">CBS 109695</strain>
    </source>
</reference>
<sequence length="194" mass="20905">MDPSSGGDYRKPVVVPVVAFLVAFVFVLFLPGGGLLWSVPGTCGNTRAGARVGAAAGERAEGREVALRSAVARGRGARIHGNNSHKPDLKFLVNVSRFSPPSRAEERTREVALTRVLSAVVAGNMGELRVCDVVPIGEMEELNVYAYGVSCSCETGFYCRCRTAMRICVRFEWHMRNRAGVLPPPLDGVEVALD</sequence>
<evidence type="ECO:0000256" key="1">
    <source>
        <dbReference type="SAM" id="Phobius"/>
    </source>
</evidence>
<keyword evidence="1" id="KW-0812">Transmembrane</keyword>
<accession>A0A166UVY7</accession>
<evidence type="ECO:0000313" key="3">
    <source>
        <dbReference type="Proteomes" id="UP000076532"/>
    </source>
</evidence>
<keyword evidence="3" id="KW-1185">Reference proteome</keyword>
<keyword evidence="1" id="KW-0472">Membrane</keyword>
<evidence type="ECO:0000313" key="2">
    <source>
        <dbReference type="EMBL" id="KZP32090.1"/>
    </source>
</evidence>
<dbReference type="Proteomes" id="UP000076532">
    <property type="component" value="Unassembled WGS sequence"/>
</dbReference>
<organism evidence="2 3">
    <name type="scientific">Athelia psychrophila</name>
    <dbReference type="NCBI Taxonomy" id="1759441"/>
    <lineage>
        <taxon>Eukaryota</taxon>
        <taxon>Fungi</taxon>
        <taxon>Dikarya</taxon>
        <taxon>Basidiomycota</taxon>
        <taxon>Agaricomycotina</taxon>
        <taxon>Agaricomycetes</taxon>
        <taxon>Agaricomycetidae</taxon>
        <taxon>Atheliales</taxon>
        <taxon>Atheliaceae</taxon>
        <taxon>Athelia</taxon>
    </lineage>
</organism>
<proteinExistence type="predicted"/>